<accession>A0ABV8TK53</accession>
<dbReference type="SUPFAM" id="SSF54637">
    <property type="entry name" value="Thioesterase/thiol ester dehydrase-isomerase"/>
    <property type="match status" value="1"/>
</dbReference>
<gene>
    <name evidence="2" type="ORF">ACFPC0_24905</name>
</gene>
<evidence type="ECO:0000313" key="3">
    <source>
        <dbReference type="Proteomes" id="UP001595824"/>
    </source>
</evidence>
<reference evidence="3" key="1">
    <citation type="journal article" date="2019" name="Int. J. Syst. Evol. Microbiol.">
        <title>The Global Catalogue of Microorganisms (GCM) 10K type strain sequencing project: providing services to taxonomists for standard genome sequencing and annotation.</title>
        <authorList>
            <consortium name="The Broad Institute Genomics Platform"/>
            <consortium name="The Broad Institute Genome Sequencing Center for Infectious Disease"/>
            <person name="Wu L."/>
            <person name="Ma J."/>
        </authorList>
    </citation>
    <scope>NUCLEOTIDE SEQUENCE [LARGE SCALE GENOMIC DNA]</scope>
    <source>
        <strain evidence="3">PCU 347</strain>
    </source>
</reference>
<feature type="domain" description="A-factor biosynthesis hotdog" evidence="1">
    <location>
        <begin position="26"/>
        <end position="155"/>
    </location>
</feature>
<evidence type="ECO:0000259" key="1">
    <source>
        <dbReference type="Pfam" id="PF03756"/>
    </source>
</evidence>
<comment type="caution">
    <text evidence="2">The sequence shown here is derived from an EMBL/GenBank/DDBJ whole genome shotgun (WGS) entry which is preliminary data.</text>
</comment>
<dbReference type="InterPro" id="IPR029069">
    <property type="entry name" value="HotDog_dom_sf"/>
</dbReference>
<name>A0ABV8TK53_9ACTN</name>
<dbReference type="Proteomes" id="UP001595824">
    <property type="component" value="Unassembled WGS sequence"/>
</dbReference>
<feature type="domain" description="A-factor biosynthesis hotdog" evidence="1">
    <location>
        <begin position="193"/>
        <end position="280"/>
    </location>
</feature>
<sequence length="310" mass="33639">MASSAVAATVTTDRAVASTVLGSTRKTEPSEALVTGWRHSAAEEQTVTVRWPAAHGFYDRPDGTFSPLLFSESVRQAAAVVSHTVFDIPLTHRLGWEYLVTQVDPAVLARTGRGATIELRLRHTDIVRRRAGSIHLTTLATASRDGVELGTARLRYSALPPAIYDRLRGSHADARQAFARALPPAPALPPATVGRTREQDVVLATGLIPYHWRLRTDTAHRVLFDHPHDHVPGMVLLEAASQAAHACAAPGGPTVPVGFDARFYRYVELDQPCWITATTADRGPCGRSIRIDGHQGDALAFRITTESVTR</sequence>
<dbReference type="InterPro" id="IPR005509">
    <property type="entry name" value="AfsA_hotdog_dom"/>
</dbReference>
<proteinExistence type="predicted"/>
<evidence type="ECO:0000313" key="2">
    <source>
        <dbReference type="EMBL" id="MFC4330966.1"/>
    </source>
</evidence>
<dbReference type="EMBL" id="JBHSDP010000024">
    <property type="protein sequence ID" value="MFC4330966.1"/>
    <property type="molecule type" value="Genomic_DNA"/>
</dbReference>
<dbReference type="NCBIfam" id="NF041195">
    <property type="entry name" value="ScbA_BarX_GamBu"/>
    <property type="match status" value="1"/>
</dbReference>
<dbReference type="Pfam" id="PF03756">
    <property type="entry name" value="AfsA"/>
    <property type="match status" value="2"/>
</dbReference>
<protein>
    <submittedName>
        <fullName evidence="2">ScbA/BarX family gamma-butyrolactone biosynthesis protein</fullName>
    </submittedName>
</protein>
<keyword evidence="3" id="KW-1185">Reference proteome</keyword>
<dbReference type="InterPro" id="IPR047757">
    <property type="entry name" value="AfsA-like"/>
</dbReference>
<organism evidence="2 3">
    <name type="scientific">Streptomyces andamanensis</name>
    <dbReference type="NCBI Taxonomy" id="1565035"/>
    <lineage>
        <taxon>Bacteria</taxon>
        <taxon>Bacillati</taxon>
        <taxon>Actinomycetota</taxon>
        <taxon>Actinomycetes</taxon>
        <taxon>Kitasatosporales</taxon>
        <taxon>Streptomycetaceae</taxon>
        <taxon>Streptomyces</taxon>
    </lineage>
</organism>
<dbReference type="RefSeq" id="WP_381742076.1">
    <property type="nucleotide sequence ID" value="NZ_JBHSDP010000024.1"/>
</dbReference>